<keyword evidence="3" id="KW-0067">ATP-binding</keyword>
<evidence type="ECO:0000256" key="1">
    <source>
        <dbReference type="ARBA" id="ARBA00022598"/>
    </source>
</evidence>
<dbReference type="Gene3D" id="1.10.730.10">
    <property type="entry name" value="Isoleucyl-tRNA Synthetase, Domain 1"/>
    <property type="match status" value="1"/>
</dbReference>
<keyword evidence="6" id="KW-0812">Transmembrane</keyword>
<evidence type="ECO:0000256" key="2">
    <source>
        <dbReference type="ARBA" id="ARBA00022741"/>
    </source>
</evidence>
<keyword evidence="4" id="KW-0648">Protein biosynthesis</keyword>
<dbReference type="Pfam" id="PF08264">
    <property type="entry name" value="Anticodon_1"/>
    <property type="match status" value="1"/>
</dbReference>
<dbReference type="AlphaFoldDB" id="A0A6P7TSL0"/>
<evidence type="ECO:0000256" key="4">
    <source>
        <dbReference type="ARBA" id="ARBA00022917"/>
    </source>
</evidence>
<proteinExistence type="predicted"/>
<keyword evidence="5" id="KW-0030">Aminoacyl-tRNA synthetase</keyword>
<dbReference type="SUPFAM" id="SSF47323">
    <property type="entry name" value="Anticodon-binding domain of a subclass of class I aminoacyl-tRNA synthetases"/>
    <property type="match status" value="1"/>
</dbReference>
<sequence>MPKFLKHVTILTNVYIRLSRGRLKGKGEDSRVALTVLLTVVMTTIRLFAPFAPFFTEFIFQELNKMMMGECPESIHHTLLPRPIGSLIDAGTEVVVSDMITILDLSRQIRTRMNVPLKYPVEKTYIIDKQGRLEERLRPLMHYIHQEVNSFDIVFTQDFTSLNIRRIVKPDYRKLGPRCRSCLPDITRILSELSDADFDKICECGYLDMPGDIRVLLDEMSVSYQLGSGDMPEYSIAFDNYVVLLLDLLDWGCYEMLAVGGV</sequence>
<dbReference type="InterPro" id="IPR013155">
    <property type="entry name" value="M/V/L/I-tRNA-synth_anticd-bd"/>
</dbReference>
<keyword evidence="8" id="KW-1185">Reference proteome</keyword>
<evidence type="ECO:0000256" key="6">
    <source>
        <dbReference type="SAM" id="Phobius"/>
    </source>
</evidence>
<accession>A0A6P7TSL0</accession>
<reference evidence="9" key="1">
    <citation type="submission" date="2025-08" db="UniProtKB">
        <authorList>
            <consortium name="RefSeq"/>
        </authorList>
    </citation>
    <scope>IDENTIFICATION</scope>
</reference>
<evidence type="ECO:0000256" key="5">
    <source>
        <dbReference type="ARBA" id="ARBA00023146"/>
    </source>
</evidence>
<dbReference type="GO" id="GO:0006428">
    <property type="term" value="P:isoleucyl-tRNA aminoacylation"/>
    <property type="evidence" value="ECO:0007669"/>
    <property type="project" value="TreeGrafter"/>
</dbReference>
<dbReference type="RefSeq" id="XP_029655264.1">
    <property type="nucleotide sequence ID" value="XM_029799404.2"/>
</dbReference>
<dbReference type="PANTHER" id="PTHR42780">
    <property type="entry name" value="SOLEUCYL-TRNA SYNTHETASE"/>
    <property type="match status" value="1"/>
</dbReference>
<evidence type="ECO:0000259" key="7">
    <source>
        <dbReference type="Pfam" id="PF08264"/>
    </source>
</evidence>
<keyword evidence="6" id="KW-1133">Transmembrane helix</keyword>
<keyword evidence="1" id="KW-0436">Ligase</keyword>
<evidence type="ECO:0000313" key="8">
    <source>
        <dbReference type="Proteomes" id="UP000515154"/>
    </source>
</evidence>
<dbReference type="KEGG" id="osn:115228957"/>
<protein>
    <submittedName>
        <fullName evidence="9">Isoleucine--tRNA ligase, cytoplasmic-like</fullName>
    </submittedName>
</protein>
<feature type="domain" description="Methionyl/Valyl/Leucyl/Isoleucyl-tRNA synthetase anticodon-binding" evidence="7">
    <location>
        <begin position="10"/>
        <end position="123"/>
    </location>
</feature>
<evidence type="ECO:0000313" key="9">
    <source>
        <dbReference type="RefSeq" id="XP_029655264.1"/>
    </source>
</evidence>
<gene>
    <name evidence="9" type="primary">LOC115228957</name>
</gene>
<keyword evidence="2" id="KW-0547">Nucleotide-binding</keyword>
<dbReference type="InterPro" id="IPR023586">
    <property type="entry name" value="Ile-tRNA-ligase_type2"/>
</dbReference>
<name>A0A6P7TSL0_9MOLL</name>
<dbReference type="InterPro" id="IPR009080">
    <property type="entry name" value="tRNAsynth_Ia_anticodon-bd"/>
</dbReference>
<feature type="transmembrane region" description="Helical" evidence="6">
    <location>
        <begin position="32"/>
        <end position="55"/>
    </location>
</feature>
<dbReference type="GO" id="GO:0005524">
    <property type="term" value="F:ATP binding"/>
    <property type="evidence" value="ECO:0007669"/>
    <property type="project" value="UniProtKB-KW"/>
</dbReference>
<dbReference type="Proteomes" id="UP000515154">
    <property type="component" value="Unplaced"/>
</dbReference>
<evidence type="ECO:0000256" key="3">
    <source>
        <dbReference type="ARBA" id="ARBA00022840"/>
    </source>
</evidence>
<organism evidence="8 9">
    <name type="scientific">Octopus sinensis</name>
    <name type="common">East Asian common octopus</name>
    <dbReference type="NCBI Taxonomy" id="2607531"/>
    <lineage>
        <taxon>Eukaryota</taxon>
        <taxon>Metazoa</taxon>
        <taxon>Spiralia</taxon>
        <taxon>Lophotrochozoa</taxon>
        <taxon>Mollusca</taxon>
        <taxon>Cephalopoda</taxon>
        <taxon>Coleoidea</taxon>
        <taxon>Octopodiformes</taxon>
        <taxon>Octopoda</taxon>
        <taxon>Incirrata</taxon>
        <taxon>Octopodidae</taxon>
        <taxon>Octopus</taxon>
    </lineage>
</organism>
<dbReference type="GO" id="GO:0004822">
    <property type="term" value="F:isoleucine-tRNA ligase activity"/>
    <property type="evidence" value="ECO:0007669"/>
    <property type="project" value="InterPro"/>
</dbReference>
<dbReference type="PANTHER" id="PTHR42780:SF1">
    <property type="entry name" value="ISOLEUCINE--TRNA LIGASE, CYTOPLASMIC"/>
    <property type="match status" value="1"/>
</dbReference>
<keyword evidence="6" id="KW-0472">Membrane</keyword>